<protein>
    <submittedName>
        <fullName evidence="1">Chromo domain-containing protein</fullName>
    </submittedName>
</protein>
<name>A0A6G0ZIH3_APHCR</name>
<dbReference type="Proteomes" id="UP000478052">
    <property type="component" value="Unassembled WGS sequence"/>
</dbReference>
<dbReference type="EMBL" id="VUJU01000447">
    <property type="protein sequence ID" value="KAF0770356.1"/>
    <property type="molecule type" value="Genomic_DNA"/>
</dbReference>
<proteinExistence type="predicted"/>
<sequence>MYKESKYWKYIDMQCKGRLTTTSDNKIKKEPSEHNRVPYNIFKLEVKKEVQRMKFQALSSQDNPHQIIASSQLNPVISSALLEISNLKHTLRRVRQLNDYAPPNPLSLFNLQIPYTQITKTFNNHLLTTLKTPG</sequence>
<accession>A0A6G0ZIH3</accession>
<evidence type="ECO:0000313" key="1">
    <source>
        <dbReference type="EMBL" id="KAF0770356.1"/>
    </source>
</evidence>
<dbReference type="AlphaFoldDB" id="A0A6G0ZIH3"/>
<dbReference type="OrthoDB" id="6582321at2759"/>
<keyword evidence="2" id="KW-1185">Reference proteome</keyword>
<comment type="caution">
    <text evidence="1">The sequence shown here is derived from an EMBL/GenBank/DDBJ whole genome shotgun (WGS) entry which is preliminary data.</text>
</comment>
<organism evidence="1 2">
    <name type="scientific">Aphis craccivora</name>
    <name type="common">Cowpea aphid</name>
    <dbReference type="NCBI Taxonomy" id="307492"/>
    <lineage>
        <taxon>Eukaryota</taxon>
        <taxon>Metazoa</taxon>
        <taxon>Ecdysozoa</taxon>
        <taxon>Arthropoda</taxon>
        <taxon>Hexapoda</taxon>
        <taxon>Insecta</taxon>
        <taxon>Pterygota</taxon>
        <taxon>Neoptera</taxon>
        <taxon>Paraneoptera</taxon>
        <taxon>Hemiptera</taxon>
        <taxon>Sternorrhyncha</taxon>
        <taxon>Aphidomorpha</taxon>
        <taxon>Aphidoidea</taxon>
        <taxon>Aphididae</taxon>
        <taxon>Aphidini</taxon>
        <taxon>Aphis</taxon>
        <taxon>Aphis</taxon>
    </lineage>
</organism>
<evidence type="ECO:0000313" key="2">
    <source>
        <dbReference type="Proteomes" id="UP000478052"/>
    </source>
</evidence>
<reference evidence="1 2" key="1">
    <citation type="submission" date="2019-08" db="EMBL/GenBank/DDBJ databases">
        <title>Whole genome of Aphis craccivora.</title>
        <authorList>
            <person name="Voronova N.V."/>
            <person name="Shulinski R.S."/>
            <person name="Bandarenka Y.V."/>
            <person name="Zhorov D.G."/>
            <person name="Warner D."/>
        </authorList>
    </citation>
    <scope>NUCLEOTIDE SEQUENCE [LARGE SCALE GENOMIC DNA]</scope>
    <source>
        <strain evidence="1">180601</strain>
        <tissue evidence="1">Whole Body</tissue>
    </source>
</reference>
<gene>
    <name evidence="1" type="ORF">FWK35_00015710</name>
</gene>